<proteinExistence type="predicted"/>
<dbReference type="AlphaFoldDB" id="A0AA88CXN6"/>
<sequence length="221" mass="23766">MGPRPRPITPWAPLKLWPETLGPELRNAHPKWSPPCFVSLPELSRNVVVSFEKNPLVVDPDESTNRAVAVVGIERGGVAGEEGRSRAPIGAVSAGRASNPHQIAAGVGDEEELLRRRSDAEVDEVLAGAGGGAGDYRGFDGVTVEEDGEAVGVGGKGFRRRGEGVPVEQWQFEIFSPVLVVGVAGLTLVHPIKCLSFFMHLQMDYVLDCGMDVLDSFSFYM</sequence>
<dbReference type="Proteomes" id="UP001187192">
    <property type="component" value="Unassembled WGS sequence"/>
</dbReference>
<dbReference type="EMBL" id="BTGU01000008">
    <property type="protein sequence ID" value="GMN38828.1"/>
    <property type="molecule type" value="Genomic_DNA"/>
</dbReference>
<accession>A0AA88CXN6</accession>
<comment type="caution">
    <text evidence="1">The sequence shown here is derived from an EMBL/GenBank/DDBJ whole genome shotgun (WGS) entry which is preliminary data.</text>
</comment>
<evidence type="ECO:0000313" key="2">
    <source>
        <dbReference type="Proteomes" id="UP001187192"/>
    </source>
</evidence>
<reference evidence="1" key="1">
    <citation type="submission" date="2023-07" db="EMBL/GenBank/DDBJ databases">
        <title>draft genome sequence of fig (Ficus carica).</title>
        <authorList>
            <person name="Takahashi T."/>
            <person name="Nishimura K."/>
        </authorList>
    </citation>
    <scope>NUCLEOTIDE SEQUENCE</scope>
</reference>
<keyword evidence="2" id="KW-1185">Reference proteome</keyword>
<evidence type="ECO:0000313" key="1">
    <source>
        <dbReference type="EMBL" id="GMN38828.1"/>
    </source>
</evidence>
<organism evidence="1 2">
    <name type="scientific">Ficus carica</name>
    <name type="common">Common fig</name>
    <dbReference type="NCBI Taxonomy" id="3494"/>
    <lineage>
        <taxon>Eukaryota</taxon>
        <taxon>Viridiplantae</taxon>
        <taxon>Streptophyta</taxon>
        <taxon>Embryophyta</taxon>
        <taxon>Tracheophyta</taxon>
        <taxon>Spermatophyta</taxon>
        <taxon>Magnoliopsida</taxon>
        <taxon>eudicotyledons</taxon>
        <taxon>Gunneridae</taxon>
        <taxon>Pentapetalae</taxon>
        <taxon>rosids</taxon>
        <taxon>fabids</taxon>
        <taxon>Rosales</taxon>
        <taxon>Moraceae</taxon>
        <taxon>Ficeae</taxon>
        <taxon>Ficus</taxon>
    </lineage>
</organism>
<name>A0AA88CXN6_FICCA</name>
<protein>
    <submittedName>
        <fullName evidence="1">Uncharacterized protein</fullName>
    </submittedName>
</protein>
<gene>
    <name evidence="1" type="ORF">TIFTF001_008054</name>
</gene>